<evidence type="ECO:0000313" key="1">
    <source>
        <dbReference type="EMBL" id="ADB58662.1"/>
    </source>
</evidence>
<dbReference type="STRING" id="572546.Arcpr_1616"/>
<dbReference type="PaxDb" id="572546-Arcpr_1616"/>
<dbReference type="AlphaFoldDB" id="D2REW8"/>
<evidence type="ECO:0000313" key="2">
    <source>
        <dbReference type="Proteomes" id="UP000001901"/>
    </source>
</evidence>
<dbReference type="RefSeq" id="WP_012940998.1">
    <property type="nucleotide sequence ID" value="NC_013741.1"/>
</dbReference>
<dbReference type="OrthoDB" id="387268at2157"/>
<dbReference type="SUPFAM" id="SSF46785">
    <property type="entry name" value="Winged helix' DNA-binding domain"/>
    <property type="match status" value="1"/>
</dbReference>
<accession>D2REW8</accession>
<sequence>MVREAVERLIQLIEEEKIDFSEFEVLLSAEEKTILNVLKRKKRAMNINEIRNTIIDDFIKLIKYYGQIKELEDKIRSYSEERKPIYPLQRISEKKYSNRLNLKFNIDKSFNIKVIDISSLENELNNLKRNKPRMEFWEGEFEDIPELFIKVYEELKQRKILKNGKILERDKRVVAELINKHGIARIPSYKTIERILTELEAGGLVVSRPDSGGRGKKLYAINPKLLKKLEE</sequence>
<organism evidence="1 2">
    <name type="scientific">Archaeoglobus profundus (strain DSM 5631 / JCM 9629 / NBRC 100127 / Av18)</name>
    <dbReference type="NCBI Taxonomy" id="572546"/>
    <lineage>
        <taxon>Archaea</taxon>
        <taxon>Methanobacteriati</taxon>
        <taxon>Methanobacteriota</taxon>
        <taxon>Archaeoglobi</taxon>
        <taxon>Archaeoglobales</taxon>
        <taxon>Archaeoglobaceae</taxon>
        <taxon>Archaeoglobus</taxon>
    </lineage>
</organism>
<dbReference type="InterPro" id="IPR036390">
    <property type="entry name" value="WH_DNA-bd_sf"/>
</dbReference>
<dbReference type="EMBL" id="CP001857">
    <property type="protein sequence ID" value="ADB58662.1"/>
    <property type="molecule type" value="Genomic_DNA"/>
</dbReference>
<protein>
    <submittedName>
        <fullName evidence="1">Uncharacterized protein</fullName>
    </submittedName>
</protein>
<name>D2REW8_ARCPA</name>
<dbReference type="KEGG" id="apo:Arcpr_1616"/>
<reference evidence="1 2" key="1">
    <citation type="journal article" date="2010" name="Stand. Genomic Sci.">
        <title>Complete genome sequence of Archaeoglobus profundus type strain (AV18).</title>
        <authorList>
            <person name="von Jan M."/>
            <person name="Lapidus A."/>
            <person name="Del Rio T.G."/>
            <person name="Copeland A."/>
            <person name="Tice H."/>
            <person name="Cheng J.F."/>
            <person name="Lucas S."/>
            <person name="Chen F."/>
            <person name="Nolan M."/>
            <person name="Goodwin L."/>
            <person name="Han C."/>
            <person name="Pitluck S."/>
            <person name="Liolios K."/>
            <person name="Ivanova N."/>
            <person name="Mavromatis K."/>
            <person name="Ovchinnikova G."/>
            <person name="Chertkov O."/>
            <person name="Pati A."/>
            <person name="Chen A."/>
            <person name="Palaniappan K."/>
            <person name="Land M."/>
            <person name="Hauser L."/>
            <person name="Chang Y.J."/>
            <person name="Jeffries C.D."/>
            <person name="Saunders E."/>
            <person name="Brettin T."/>
            <person name="Detter J.C."/>
            <person name="Chain P."/>
            <person name="Eichinger K."/>
            <person name="Huber H."/>
            <person name="Spring S."/>
            <person name="Rohde M."/>
            <person name="Goker M."/>
            <person name="Wirth R."/>
            <person name="Woyke T."/>
            <person name="Bristow J."/>
            <person name="Eisen J.A."/>
            <person name="Markowitz V."/>
            <person name="Hugenholtz P."/>
            <person name="Kyrpides N.C."/>
            <person name="Klenk H.P."/>
        </authorList>
    </citation>
    <scope>NUCLEOTIDE SEQUENCE [LARGE SCALE GENOMIC DNA]</scope>
    <source>
        <strain evidence="2">DSM 5631 / JCM 9629 / NBRC 100127 / Av18</strain>
    </source>
</reference>
<keyword evidence="2" id="KW-1185">Reference proteome</keyword>
<dbReference type="HOGENOM" id="CLU_1197593_0_0_2"/>
<dbReference type="GeneID" id="8740308"/>
<proteinExistence type="predicted"/>
<dbReference type="Gene3D" id="1.10.10.10">
    <property type="entry name" value="Winged helix-like DNA-binding domain superfamily/Winged helix DNA-binding domain"/>
    <property type="match status" value="1"/>
</dbReference>
<gene>
    <name evidence="1" type="ordered locus">Arcpr_1616</name>
</gene>
<dbReference type="InterPro" id="IPR036388">
    <property type="entry name" value="WH-like_DNA-bd_sf"/>
</dbReference>
<dbReference type="Proteomes" id="UP000001901">
    <property type="component" value="Chromosome"/>
</dbReference>